<dbReference type="PRINTS" id="PR00834">
    <property type="entry name" value="PROTEASES2C"/>
</dbReference>
<keyword evidence="2" id="KW-0645">Protease</keyword>
<dbReference type="PANTHER" id="PTHR43343">
    <property type="entry name" value="PEPTIDASE S12"/>
    <property type="match status" value="1"/>
</dbReference>
<dbReference type="InterPro" id="IPR043504">
    <property type="entry name" value="Peptidase_S1_PA_chymotrypsin"/>
</dbReference>
<dbReference type="Pfam" id="PF13365">
    <property type="entry name" value="Trypsin_2"/>
    <property type="match status" value="1"/>
</dbReference>
<evidence type="ECO:0000256" key="4">
    <source>
        <dbReference type="SAM" id="Phobius"/>
    </source>
</evidence>
<proteinExistence type="inferred from homology"/>
<organism evidence="5 6">
    <name type="scientific">Fibrella forsythiae</name>
    <dbReference type="NCBI Taxonomy" id="2817061"/>
    <lineage>
        <taxon>Bacteria</taxon>
        <taxon>Pseudomonadati</taxon>
        <taxon>Bacteroidota</taxon>
        <taxon>Cytophagia</taxon>
        <taxon>Cytophagales</taxon>
        <taxon>Spirosomataceae</taxon>
        <taxon>Fibrella</taxon>
    </lineage>
</organism>
<dbReference type="PANTHER" id="PTHR43343:SF3">
    <property type="entry name" value="PROTEASE DO-LIKE 8, CHLOROPLASTIC"/>
    <property type="match status" value="1"/>
</dbReference>
<name>A0ABS3JFU7_9BACT</name>
<keyword evidence="3" id="KW-0378">Hydrolase</keyword>
<dbReference type="SUPFAM" id="SSF50494">
    <property type="entry name" value="Trypsin-like serine proteases"/>
    <property type="match status" value="1"/>
</dbReference>
<comment type="caution">
    <text evidence="5">The sequence shown here is derived from an EMBL/GenBank/DDBJ whole genome shotgun (WGS) entry which is preliminary data.</text>
</comment>
<dbReference type="InterPro" id="IPR009003">
    <property type="entry name" value="Peptidase_S1_PA"/>
</dbReference>
<accession>A0ABS3JFU7</accession>
<dbReference type="InterPro" id="IPR051201">
    <property type="entry name" value="Chloro_Bact_Ser_Proteases"/>
</dbReference>
<evidence type="ECO:0000256" key="1">
    <source>
        <dbReference type="ARBA" id="ARBA00010541"/>
    </source>
</evidence>
<feature type="transmembrane region" description="Helical" evidence="4">
    <location>
        <begin position="61"/>
        <end position="82"/>
    </location>
</feature>
<gene>
    <name evidence="5" type="ORF">J2I46_09735</name>
</gene>
<evidence type="ECO:0000313" key="6">
    <source>
        <dbReference type="Proteomes" id="UP000664628"/>
    </source>
</evidence>
<dbReference type="InterPro" id="IPR001940">
    <property type="entry name" value="Peptidase_S1C"/>
</dbReference>
<keyword evidence="4" id="KW-1133">Transmembrane helix</keyword>
<comment type="similarity">
    <text evidence="1">Belongs to the peptidase S1C family.</text>
</comment>
<evidence type="ECO:0000256" key="3">
    <source>
        <dbReference type="ARBA" id="ARBA00022801"/>
    </source>
</evidence>
<dbReference type="RefSeq" id="WP_207328807.1">
    <property type="nucleotide sequence ID" value="NZ_JAFMYW010000002.1"/>
</dbReference>
<keyword evidence="4" id="KW-0812">Transmembrane</keyword>
<reference evidence="5 6" key="1">
    <citation type="submission" date="2021-03" db="EMBL/GenBank/DDBJ databases">
        <title>Fibrella sp. HMF5405 genome sequencing and assembly.</title>
        <authorList>
            <person name="Kang H."/>
            <person name="Kim H."/>
            <person name="Bae S."/>
            <person name="Joh K."/>
        </authorList>
    </citation>
    <scope>NUCLEOTIDE SEQUENCE [LARGE SCALE GENOMIC DNA]</scope>
    <source>
        <strain evidence="5 6">HMF5405</strain>
    </source>
</reference>
<dbReference type="Gene3D" id="2.40.10.10">
    <property type="entry name" value="Trypsin-like serine proteases"/>
    <property type="match status" value="2"/>
</dbReference>
<sequence>MDAGEKEPIENMLQAYGRRLEFRDKLKRVHQQLEADSLLAAPVVEPRAQVRAWWQAHRSTLAIAAAVAIMTTFATIILYRSYQNSHKQEQQYGMMMRTMGVIQQTQNKLLNNLSGRGRVFQQNPGQVAGSGFLLTASGFMVTNNHIVQGSDSVYVQSQQGVVYKARIVHSDPQHDLAILAIGQDTAFHALPPVPYSFEARPSELGERVFTLGYPREEIVYGEGYLSSGTGFRGDSAAYQVAISVNPGNSGGPLLDEKGNVIGIITAKQITSEGATFAVKTSILLNALQSISPDSLKGDPLTLNRKNRMVRFSRKQQIKQMQNYVYQVKVFKH</sequence>
<keyword evidence="4" id="KW-0472">Membrane</keyword>
<evidence type="ECO:0000256" key="2">
    <source>
        <dbReference type="ARBA" id="ARBA00022670"/>
    </source>
</evidence>
<dbReference type="Proteomes" id="UP000664628">
    <property type="component" value="Unassembled WGS sequence"/>
</dbReference>
<protein>
    <submittedName>
        <fullName evidence="5">Trypsin-like peptidase domain-containing protein</fullName>
    </submittedName>
</protein>
<dbReference type="EMBL" id="JAFMYW010000002">
    <property type="protein sequence ID" value="MBO0948862.1"/>
    <property type="molecule type" value="Genomic_DNA"/>
</dbReference>
<keyword evidence="6" id="KW-1185">Reference proteome</keyword>
<evidence type="ECO:0000313" key="5">
    <source>
        <dbReference type="EMBL" id="MBO0948862.1"/>
    </source>
</evidence>